<evidence type="ECO:0000256" key="3">
    <source>
        <dbReference type="ARBA" id="ARBA00022617"/>
    </source>
</evidence>
<dbReference type="InterPro" id="IPR001128">
    <property type="entry name" value="Cyt_P450"/>
</dbReference>
<evidence type="ECO:0000256" key="8">
    <source>
        <dbReference type="SAM" id="Phobius"/>
    </source>
</evidence>
<comment type="similarity">
    <text evidence="2">Belongs to the cytochrome P450 family.</text>
</comment>
<keyword evidence="7" id="KW-0503">Monooxygenase</keyword>
<accession>A0ABR0EEV5</accession>
<comment type="cofactor">
    <cofactor evidence="1">
        <name>heme</name>
        <dbReference type="ChEBI" id="CHEBI:30413"/>
    </cofactor>
</comment>
<dbReference type="Proteomes" id="UP001305779">
    <property type="component" value="Unassembled WGS sequence"/>
</dbReference>
<dbReference type="InterPro" id="IPR002403">
    <property type="entry name" value="Cyt_P450_E_grp-IV"/>
</dbReference>
<feature type="transmembrane region" description="Helical" evidence="8">
    <location>
        <begin position="12"/>
        <end position="39"/>
    </location>
</feature>
<sequence length="510" mass="57617">MMSQLMTIKALSIGNFGVAGALPSGLVTALLAALVWFTLNRDKPYAGFPVISSDKSEFQQQGIQILRKGAELTKNGWFQVPSQFAHEIRNDPRLDFRAITRDEMMADYHGFDSVREGTRPDGFLPKIIRSKLTLVLPSLTEDIVDETDFVVPHCLGEDPEWKTHSMKNALLDIVARVSTRVFAGVDLARNEEYVQIAKMNTVQSFVGAQELSQRPGFLRPIMQWFNPTLRDLRAQIRKARALVGPVVQKRLEERAAATSLDDTPARNSIVWMADAAEGKATPDFVAGQLALSLASIHTTTEVLTRCILQLCDTPKVADDLRHEMLEVLAKEGWAKTSLYKMKLLDSFVKEVQRHNPTNAASMLRHVKDTVTLSDNTRIPKGSQIMVIDTGTQDSAIHEHPEKFDAYRYVKLRSRPGEESKHQIVTTEPTNLTFGYGQYACPGRFFAAHEMKILLCFLVLRYDFRRPDKGDEQAPDYVAFEQMSYTNPFIRIQSRRRREEVDLRSPGADFL</sequence>
<proteinExistence type="inferred from homology"/>
<keyword evidence="3" id="KW-0349">Heme</keyword>
<evidence type="ECO:0000313" key="10">
    <source>
        <dbReference type="Proteomes" id="UP001305779"/>
    </source>
</evidence>
<reference evidence="9 10" key="1">
    <citation type="journal article" date="2023" name="G3 (Bethesda)">
        <title>A chromosome-level genome assembly of Zasmidium syzygii isolated from banana leaves.</title>
        <authorList>
            <person name="van Westerhoven A.C."/>
            <person name="Mehrabi R."/>
            <person name="Talebi R."/>
            <person name="Steentjes M.B.F."/>
            <person name="Corcolon B."/>
            <person name="Chong P.A."/>
            <person name="Kema G.H.J."/>
            <person name="Seidl M.F."/>
        </authorList>
    </citation>
    <scope>NUCLEOTIDE SEQUENCE [LARGE SCALE GENOMIC DNA]</scope>
    <source>
        <strain evidence="9 10">P124</strain>
    </source>
</reference>
<keyword evidence="8" id="KW-0472">Membrane</keyword>
<evidence type="ECO:0000256" key="2">
    <source>
        <dbReference type="ARBA" id="ARBA00010617"/>
    </source>
</evidence>
<dbReference type="EMBL" id="JAXOVC010000006">
    <property type="protein sequence ID" value="KAK4499796.1"/>
    <property type="molecule type" value="Genomic_DNA"/>
</dbReference>
<evidence type="ECO:0000256" key="6">
    <source>
        <dbReference type="ARBA" id="ARBA00023004"/>
    </source>
</evidence>
<keyword evidence="4" id="KW-0479">Metal-binding</keyword>
<evidence type="ECO:0000313" key="9">
    <source>
        <dbReference type="EMBL" id="KAK4499796.1"/>
    </source>
</evidence>
<keyword evidence="6" id="KW-0408">Iron</keyword>
<dbReference type="PANTHER" id="PTHR46206:SF2">
    <property type="entry name" value="CYTOCHROME P450 MONOOXYGENASE AUSG-RELATED"/>
    <property type="match status" value="1"/>
</dbReference>
<keyword evidence="10" id="KW-1185">Reference proteome</keyword>
<evidence type="ECO:0000256" key="4">
    <source>
        <dbReference type="ARBA" id="ARBA00022723"/>
    </source>
</evidence>
<comment type="caution">
    <text evidence="9">The sequence shown here is derived from an EMBL/GenBank/DDBJ whole genome shotgun (WGS) entry which is preliminary data.</text>
</comment>
<evidence type="ECO:0008006" key="11">
    <source>
        <dbReference type="Google" id="ProtNLM"/>
    </source>
</evidence>
<keyword evidence="8" id="KW-0812">Transmembrane</keyword>
<keyword evidence="8" id="KW-1133">Transmembrane helix</keyword>
<evidence type="ECO:0000256" key="7">
    <source>
        <dbReference type="ARBA" id="ARBA00023033"/>
    </source>
</evidence>
<evidence type="ECO:0000256" key="1">
    <source>
        <dbReference type="ARBA" id="ARBA00001971"/>
    </source>
</evidence>
<protein>
    <recommendedName>
        <fullName evidence="11">Cytochrome P450</fullName>
    </recommendedName>
</protein>
<name>A0ABR0EEV5_ZASCE</name>
<evidence type="ECO:0000256" key="5">
    <source>
        <dbReference type="ARBA" id="ARBA00023002"/>
    </source>
</evidence>
<gene>
    <name evidence="9" type="ORF">PRZ48_007982</name>
</gene>
<dbReference type="Pfam" id="PF00067">
    <property type="entry name" value="p450"/>
    <property type="match status" value="1"/>
</dbReference>
<dbReference type="PANTHER" id="PTHR46206">
    <property type="entry name" value="CYTOCHROME P450"/>
    <property type="match status" value="1"/>
</dbReference>
<dbReference type="PRINTS" id="PR00465">
    <property type="entry name" value="EP450IV"/>
</dbReference>
<organism evidence="9 10">
    <name type="scientific">Zasmidium cellare</name>
    <name type="common">Wine cellar mold</name>
    <name type="synonym">Racodium cellare</name>
    <dbReference type="NCBI Taxonomy" id="395010"/>
    <lineage>
        <taxon>Eukaryota</taxon>
        <taxon>Fungi</taxon>
        <taxon>Dikarya</taxon>
        <taxon>Ascomycota</taxon>
        <taxon>Pezizomycotina</taxon>
        <taxon>Dothideomycetes</taxon>
        <taxon>Dothideomycetidae</taxon>
        <taxon>Mycosphaerellales</taxon>
        <taxon>Mycosphaerellaceae</taxon>
        <taxon>Zasmidium</taxon>
    </lineage>
</organism>
<dbReference type="SUPFAM" id="SSF48264">
    <property type="entry name" value="Cytochrome P450"/>
    <property type="match status" value="1"/>
</dbReference>
<dbReference type="InterPro" id="IPR036396">
    <property type="entry name" value="Cyt_P450_sf"/>
</dbReference>
<dbReference type="Gene3D" id="1.10.630.10">
    <property type="entry name" value="Cytochrome P450"/>
    <property type="match status" value="1"/>
</dbReference>
<dbReference type="CDD" id="cd11041">
    <property type="entry name" value="CYP503A1-like"/>
    <property type="match status" value="1"/>
</dbReference>
<keyword evidence="5" id="KW-0560">Oxidoreductase</keyword>